<dbReference type="Pfam" id="PF17827">
    <property type="entry name" value="PrmC_N"/>
    <property type="match status" value="1"/>
</dbReference>
<keyword evidence="3 5" id="KW-0949">S-adenosyl-L-methionine</keyword>
<dbReference type="PROSITE" id="PS00092">
    <property type="entry name" value="N6_MTASE"/>
    <property type="match status" value="1"/>
</dbReference>
<dbReference type="Gene3D" id="3.40.50.150">
    <property type="entry name" value="Vaccinia Virus protein VP39"/>
    <property type="match status" value="1"/>
</dbReference>
<feature type="domain" description="Release factor glutamine methyltransferase N-terminal" evidence="7">
    <location>
        <begin position="13"/>
        <end position="81"/>
    </location>
</feature>
<evidence type="ECO:0000259" key="6">
    <source>
        <dbReference type="Pfam" id="PF05175"/>
    </source>
</evidence>
<comment type="catalytic activity">
    <reaction evidence="4 5">
        <text>L-glutaminyl-[peptide chain release factor] + S-adenosyl-L-methionine = N(5)-methyl-L-glutaminyl-[peptide chain release factor] + S-adenosyl-L-homocysteine + H(+)</text>
        <dbReference type="Rhea" id="RHEA:42896"/>
        <dbReference type="Rhea" id="RHEA-COMP:10271"/>
        <dbReference type="Rhea" id="RHEA-COMP:10272"/>
        <dbReference type="ChEBI" id="CHEBI:15378"/>
        <dbReference type="ChEBI" id="CHEBI:30011"/>
        <dbReference type="ChEBI" id="CHEBI:57856"/>
        <dbReference type="ChEBI" id="CHEBI:59789"/>
        <dbReference type="ChEBI" id="CHEBI:61891"/>
        <dbReference type="EC" id="2.1.1.297"/>
    </reaction>
</comment>
<proteinExistence type="inferred from homology"/>
<feature type="binding site" evidence="5">
    <location>
        <begin position="129"/>
        <end position="133"/>
    </location>
    <ligand>
        <name>S-adenosyl-L-methionine</name>
        <dbReference type="ChEBI" id="CHEBI:59789"/>
    </ligand>
</feature>
<dbReference type="AlphaFoldDB" id="A0A1H0VQR1"/>
<feature type="binding site" evidence="5">
    <location>
        <position position="179"/>
    </location>
    <ligand>
        <name>S-adenosyl-L-methionine</name>
        <dbReference type="ChEBI" id="CHEBI:59789"/>
    </ligand>
</feature>
<gene>
    <name evidence="5" type="primary">prmC</name>
    <name evidence="8" type="ORF">SAMN05421677_1413</name>
</gene>
<feature type="domain" description="Methyltransferase small" evidence="6">
    <location>
        <begin position="121"/>
        <end position="202"/>
    </location>
</feature>
<dbReference type="Proteomes" id="UP000198860">
    <property type="component" value="Unassembled WGS sequence"/>
</dbReference>
<dbReference type="PANTHER" id="PTHR18895:SF74">
    <property type="entry name" value="MTRF1L RELEASE FACTOR GLUTAMINE METHYLTRANSFERASE"/>
    <property type="match status" value="1"/>
</dbReference>
<accession>A0A1H0VQR1</accession>
<keyword evidence="1 5" id="KW-0489">Methyltransferase</keyword>
<dbReference type="GO" id="GO:0003676">
    <property type="term" value="F:nucleic acid binding"/>
    <property type="evidence" value="ECO:0007669"/>
    <property type="project" value="InterPro"/>
</dbReference>
<dbReference type="Pfam" id="PF05175">
    <property type="entry name" value="MTS"/>
    <property type="match status" value="1"/>
</dbReference>
<organism evidence="8 9">
    <name type="scientific">Halobacillus aidingensis</name>
    <dbReference type="NCBI Taxonomy" id="240303"/>
    <lineage>
        <taxon>Bacteria</taxon>
        <taxon>Bacillati</taxon>
        <taxon>Bacillota</taxon>
        <taxon>Bacilli</taxon>
        <taxon>Bacillales</taxon>
        <taxon>Bacillaceae</taxon>
        <taxon>Halobacillus</taxon>
    </lineage>
</organism>
<evidence type="ECO:0000256" key="4">
    <source>
        <dbReference type="ARBA" id="ARBA00048391"/>
    </source>
</evidence>
<keyword evidence="2 5" id="KW-0808">Transferase</keyword>
<dbReference type="InterPro" id="IPR029063">
    <property type="entry name" value="SAM-dependent_MTases_sf"/>
</dbReference>
<comment type="function">
    <text evidence="5">Methylates the class 1 translation termination release factors RF1/PrfA and RF2/PrfB on the glutamine residue of the universally conserved GGQ motif.</text>
</comment>
<dbReference type="PANTHER" id="PTHR18895">
    <property type="entry name" value="HEMK METHYLTRANSFERASE"/>
    <property type="match status" value="1"/>
</dbReference>
<protein>
    <recommendedName>
        <fullName evidence="5">Release factor glutamine methyltransferase</fullName>
        <shortName evidence="5">RF MTase</shortName>
        <ecNumber evidence="5">2.1.1.297</ecNumber>
    </recommendedName>
    <alternativeName>
        <fullName evidence="5">N5-glutamine methyltransferase PrmC</fullName>
    </alternativeName>
    <alternativeName>
        <fullName evidence="5">Protein-(glutamine-N5) MTase PrmC</fullName>
    </alternativeName>
    <alternativeName>
        <fullName evidence="5">Protein-glutamine N-methyltransferase PrmC</fullName>
    </alternativeName>
</protein>
<dbReference type="SUPFAM" id="SSF53335">
    <property type="entry name" value="S-adenosyl-L-methionine-dependent methyltransferases"/>
    <property type="match status" value="1"/>
</dbReference>
<feature type="binding site" evidence="5">
    <location>
        <begin position="194"/>
        <end position="197"/>
    </location>
    <ligand>
        <name>substrate</name>
    </ligand>
</feature>
<name>A0A1H0VQR1_HALAD</name>
<dbReference type="STRING" id="240303.SAMN05421677_1413"/>
<dbReference type="EC" id="2.1.1.297" evidence="5"/>
<dbReference type="GO" id="GO:0032259">
    <property type="term" value="P:methylation"/>
    <property type="evidence" value="ECO:0007669"/>
    <property type="project" value="UniProtKB-KW"/>
</dbReference>
<sequence length="290" mass="32445">MNSMQPTFTSIREARRWASLFLQQHQREPRVAELLLEHFLNWTPSQLLAFDDEALPADVEKDFVQAVRQHADTGVPVQHLTRVGHFYGREFQVNENVLIPRPETEELVLGVMDYVRDKNLKAPRIVDLGTGSGVIAVTLATELPGSDVTGVDLSKEALRIAETNASQHGADVQFYHGNFLESLLEEPFDIIVSNPPYIAFSEKEKMDDTVVDFDPAMALFAEGEGLAAYKTILTQISHMKQKPKCIAFEIGHQQGGAVSALIHELLPEFLSEVRQDINGKDRMVFAFSSL</sequence>
<dbReference type="InterPro" id="IPR019874">
    <property type="entry name" value="RF_methyltr_PrmC"/>
</dbReference>
<dbReference type="Gene3D" id="1.10.8.10">
    <property type="entry name" value="DNA helicase RuvA subunit, C-terminal domain"/>
    <property type="match status" value="1"/>
</dbReference>
<evidence type="ECO:0000256" key="2">
    <source>
        <dbReference type="ARBA" id="ARBA00022679"/>
    </source>
</evidence>
<dbReference type="GO" id="GO:0102559">
    <property type="term" value="F:peptide chain release factor N(5)-glutamine methyltransferase activity"/>
    <property type="evidence" value="ECO:0007669"/>
    <property type="project" value="UniProtKB-EC"/>
</dbReference>
<dbReference type="EMBL" id="FNIZ01000041">
    <property type="protein sequence ID" value="SDP80847.1"/>
    <property type="molecule type" value="Genomic_DNA"/>
</dbReference>
<feature type="binding site" evidence="5">
    <location>
        <position position="152"/>
    </location>
    <ligand>
        <name>S-adenosyl-L-methionine</name>
        <dbReference type="ChEBI" id="CHEBI:59789"/>
    </ligand>
</feature>
<dbReference type="InterPro" id="IPR004556">
    <property type="entry name" value="HemK-like"/>
</dbReference>
<evidence type="ECO:0000256" key="5">
    <source>
        <dbReference type="HAMAP-Rule" id="MF_02126"/>
    </source>
</evidence>
<evidence type="ECO:0000313" key="9">
    <source>
        <dbReference type="Proteomes" id="UP000198860"/>
    </source>
</evidence>
<evidence type="ECO:0000313" key="8">
    <source>
        <dbReference type="EMBL" id="SDP80847.1"/>
    </source>
</evidence>
<comment type="similarity">
    <text evidence="5">Belongs to the protein N5-glutamine methyltransferase family. PrmC subfamily.</text>
</comment>
<dbReference type="InterPro" id="IPR002052">
    <property type="entry name" value="DNA_methylase_N6_adenine_CS"/>
</dbReference>
<reference evidence="9" key="1">
    <citation type="submission" date="2016-10" db="EMBL/GenBank/DDBJ databases">
        <authorList>
            <person name="Varghese N."/>
            <person name="Submissions S."/>
        </authorList>
    </citation>
    <scope>NUCLEOTIDE SEQUENCE [LARGE SCALE GENOMIC DNA]</scope>
    <source>
        <strain evidence="9">CGMCC 1.3703</strain>
    </source>
</reference>
<feature type="binding site" evidence="5">
    <location>
        <position position="194"/>
    </location>
    <ligand>
        <name>S-adenosyl-L-methionine</name>
        <dbReference type="ChEBI" id="CHEBI:59789"/>
    </ligand>
</feature>
<dbReference type="NCBIfam" id="TIGR00536">
    <property type="entry name" value="hemK_fam"/>
    <property type="match status" value="1"/>
</dbReference>
<evidence type="ECO:0000256" key="1">
    <source>
        <dbReference type="ARBA" id="ARBA00022603"/>
    </source>
</evidence>
<dbReference type="HAMAP" id="MF_02126">
    <property type="entry name" value="RF_methyltr_PrmC"/>
    <property type="match status" value="1"/>
</dbReference>
<keyword evidence="9" id="KW-1185">Reference proteome</keyword>
<evidence type="ECO:0000256" key="3">
    <source>
        <dbReference type="ARBA" id="ARBA00022691"/>
    </source>
</evidence>
<evidence type="ECO:0000259" key="7">
    <source>
        <dbReference type="Pfam" id="PF17827"/>
    </source>
</evidence>
<dbReference type="InterPro" id="IPR050320">
    <property type="entry name" value="N5-glutamine_MTase"/>
</dbReference>
<dbReference type="InterPro" id="IPR040758">
    <property type="entry name" value="PrmC_N"/>
</dbReference>
<dbReference type="CDD" id="cd02440">
    <property type="entry name" value="AdoMet_MTases"/>
    <property type="match status" value="1"/>
</dbReference>
<dbReference type="InterPro" id="IPR007848">
    <property type="entry name" value="Small_mtfrase_dom"/>
</dbReference>
<dbReference type="NCBIfam" id="TIGR03534">
    <property type="entry name" value="RF_mod_PrmC"/>
    <property type="match status" value="1"/>
</dbReference>